<dbReference type="AlphaFoldDB" id="A0A2P2NGI4"/>
<sequence>MKSCPEKQEHVENSTKARDRGTMSHQTIKKSNDSGHNPFNKYHRPKLAKLNATVLIKNKER</sequence>
<feature type="compositionally biased region" description="Basic and acidic residues" evidence="1">
    <location>
        <begin position="1"/>
        <end position="22"/>
    </location>
</feature>
<evidence type="ECO:0000313" key="2">
    <source>
        <dbReference type="EMBL" id="MBX41596.1"/>
    </source>
</evidence>
<protein>
    <submittedName>
        <fullName evidence="2">Uncharacterized protein</fullName>
    </submittedName>
</protein>
<accession>A0A2P2NGI4</accession>
<reference evidence="2" key="1">
    <citation type="submission" date="2018-02" db="EMBL/GenBank/DDBJ databases">
        <title>Rhizophora mucronata_Transcriptome.</title>
        <authorList>
            <person name="Meera S.P."/>
            <person name="Sreeshan A."/>
            <person name="Augustine A."/>
        </authorList>
    </citation>
    <scope>NUCLEOTIDE SEQUENCE</scope>
    <source>
        <tissue evidence="2">Leaf</tissue>
    </source>
</reference>
<proteinExistence type="predicted"/>
<name>A0A2P2NGI4_RHIMU</name>
<dbReference type="EMBL" id="GGEC01061112">
    <property type="protein sequence ID" value="MBX41596.1"/>
    <property type="molecule type" value="Transcribed_RNA"/>
</dbReference>
<organism evidence="2">
    <name type="scientific">Rhizophora mucronata</name>
    <name type="common">Asiatic mangrove</name>
    <dbReference type="NCBI Taxonomy" id="61149"/>
    <lineage>
        <taxon>Eukaryota</taxon>
        <taxon>Viridiplantae</taxon>
        <taxon>Streptophyta</taxon>
        <taxon>Embryophyta</taxon>
        <taxon>Tracheophyta</taxon>
        <taxon>Spermatophyta</taxon>
        <taxon>Magnoliopsida</taxon>
        <taxon>eudicotyledons</taxon>
        <taxon>Gunneridae</taxon>
        <taxon>Pentapetalae</taxon>
        <taxon>rosids</taxon>
        <taxon>fabids</taxon>
        <taxon>Malpighiales</taxon>
        <taxon>Rhizophoraceae</taxon>
        <taxon>Rhizophora</taxon>
    </lineage>
</organism>
<feature type="region of interest" description="Disordered" evidence="1">
    <location>
        <begin position="1"/>
        <end position="61"/>
    </location>
</feature>
<evidence type="ECO:0000256" key="1">
    <source>
        <dbReference type="SAM" id="MobiDB-lite"/>
    </source>
</evidence>